<evidence type="ECO:0000259" key="7">
    <source>
        <dbReference type="PROSITE" id="PS51123"/>
    </source>
</evidence>
<evidence type="ECO:0000256" key="6">
    <source>
        <dbReference type="SAM" id="SignalP"/>
    </source>
</evidence>
<keyword evidence="3" id="KW-0998">Cell outer membrane</keyword>
<dbReference type="PROSITE" id="PS51123">
    <property type="entry name" value="OMPA_2"/>
    <property type="match status" value="1"/>
</dbReference>
<dbReference type="RefSeq" id="WP_066434954.1">
    <property type="nucleotide sequence ID" value="NZ_LZRN01000023.1"/>
</dbReference>
<sequence>MSKRLLFVIVFALCLGTTASSQGFLKKLKEKAADKGSDLIVKKSAEKVEDAVDGEKKDKNDKKSESKKDSDGEEQDGPTNTKTGITTYSKFDFVPGEHIIYAENFEQDVIGEFPLKWFTNGSAEVVTVEGLAGRWLKLVAGRTLTPTMKFPANFTLEYDLLVNMPVDPKRNAIAPFKPWQFQIYDGGDKALKLSYDGHKLNNMLSFKTNFEHKYADIRLEATEKKLSKLKTDRFRFEGFGDYYNGGVIHVAMTIQGERLRMWYDAQKVLDVPIAVPLSHDFNQIQFEAMTREGMPAYYIGNIKLSEGKADTRSKLMDEGHFVTTGIQFDSGSDKIKPISYGILKEIAAAIKDNAIKVKIIGHTDNDGNAESNLALSKRRSEAVKNALVADFKIDAASIETDGKGASQPVGDNKTSTGKAENRRVEFVKL</sequence>
<reference evidence="8 9" key="1">
    <citation type="submission" date="2018-06" db="EMBL/GenBank/DDBJ databases">
        <title>Genomic Encyclopedia of Archaeal and Bacterial Type Strains, Phase II (KMG-II): from individual species to whole genera.</title>
        <authorList>
            <person name="Goeker M."/>
        </authorList>
    </citation>
    <scope>NUCLEOTIDE SEQUENCE [LARGE SCALE GENOMIC DNA]</scope>
    <source>
        <strain evidence="8 9">DSM 12408</strain>
    </source>
</reference>
<dbReference type="Proteomes" id="UP000248987">
    <property type="component" value="Unassembled WGS sequence"/>
</dbReference>
<dbReference type="InterPro" id="IPR036737">
    <property type="entry name" value="OmpA-like_sf"/>
</dbReference>
<name>A0A1A7R2Y8_9FLAO</name>
<evidence type="ECO:0000256" key="4">
    <source>
        <dbReference type="PROSITE-ProRule" id="PRU00473"/>
    </source>
</evidence>
<dbReference type="InterPro" id="IPR006665">
    <property type="entry name" value="OmpA-like"/>
</dbReference>
<evidence type="ECO:0000256" key="2">
    <source>
        <dbReference type="ARBA" id="ARBA00023136"/>
    </source>
</evidence>
<keyword evidence="6" id="KW-0732">Signal</keyword>
<organism evidence="8 9">
    <name type="scientific">Gelidibacter algens</name>
    <dbReference type="NCBI Taxonomy" id="49280"/>
    <lineage>
        <taxon>Bacteria</taxon>
        <taxon>Pseudomonadati</taxon>
        <taxon>Bacteroidota</taxon>
        <taxon>Flavobacteriia</taxon>
        <taxon>Flavobacteriales</taxon>
        <taxon>Flavobacteriaceae</taxon>
        <taxon>Gelidibacter</taxon>
    </lineage>
</organism>
<comment type="caution">
    <text evidence="8">The sequence shown here is derived from an EMBL/GenBank/DDBJ whole genome shotgun (WGS) entry which is preliminary data.</text>
</comment>
<dbReference type="SUPFAM" id="SSF103088">
    <property type="entry name" value="OmpA-like"/>
    <property type="match status" value="1"/>
</dbReference>
<dbReference type="OrthoDB" id="9800869at2"/>
<keyword evidence="9" id="KW-1185">Reference proteome</keyword>
<evidence type="ECO:0000313" key="8">
    <source>
        <dbReference type="EMBL" id="RAJ20020.1"/>
    </source>
</evidence>
<dbReference type="PRINTS" id="PR01021">
    <property type="entry name" value="OMPADOMAIN"/>
</dbReference>
<proteinExistence type="predicted"/>
<feature type="signal peptide" evidence="6">
    <location>
        <begin position="1"/>
        <end position="23"/>
    </location>
</feature>
<dbReference type="STRING" id="49280.A9996_11545"/>
<dbReference type="InterPro" id="IPR006664">
    <property type="entry name" value="OMP_bac"/>
</dbReference>
<feature type="domain" description="OmpA-like" evidence="7">
    <location>
        <begin position="315"/>
        <end position="429"/>
    </location>
</feature>
<feature type="region of interest" description="Disordered" evidence="5">
    <location>
        <begin position="401"/>
        <end position="421"/>
    </location>
</feature>
<dbReference type="EMBL" id="QLLQ01000016">
    <property type="protein sequence ID" value="RAJ20020.1"/>
    <property type="molecule type" value="Genomic_DNA"/>
</dbReference>
<dbReference type="Pfam" id="PF00691">
    <property type="entry name" value="OmpA"/>
    <property type="match status" value="1"/>
</dbReference>
<comment type="subcellular location">
    <subcellularLocation>
        <location evidence="1">Cell outer membrane</location>
    </subcellularLocation>
</comment>
<accession>A0A1A7R2Y8</accession>
<keyword evidence="2 4" id="KW-0472">Membrane</keyword>
<dbReference type="AlphaFoldDB" id="A0A1A7R2Y8"/>
<evidence type="ECO:0000256" key="5">
    <source>
        <dbReference type="SAM" id="MobiDB-lite"/>
    </source>
</evidence>
<evidence type="ECO:0000256" key="3">
    <source>
        <dbReference type="ARBA" id="ARBA00023237"/>
    </source>
</evidence>
<dbReference type="CDD" id="cd07185">
    <property type="entry name" value="OmpA_C-like"/>
    <property type="match status" value="1"/>
</dbReference>
<dbReference type="PANTHER" id="PTHR30329">
    <property type="entry name" value="STATOR ELEMENT OF FLAGELLAR MOTOR COMPLEX"/>
    <property type="match status" value="1"/>
</dbReference>
<gene>
    <name evidence="8" type="ORF">LX77_03234</name>
</gene>
<dbReference type="Gene3D" id="3.30.1330.60">
    <property type="entry name" value="OmpA-like domain"/>
    <property type="match status" value="1"/>
</dbReference>
<evidence type="ECO:0000313" key="9">
    <source>
        <dbReference type="Proteomes" id="UP000248987"/>
    </source>
</evidence>
<evidence type="ECO:0000256" key="1">
    <source>
        <dbReference type="ARBA" id="ARBA00004442"/>
    </source>
</evidence>
<dbReference type="PANTHER" id="PTHR30329:SF21">
    <property type="entry name" value="LIPOPROTEIN YIAD-RELATED"/>
    <property type="match status" value="1"/>
</dbReference>
<feature type="region of interest" description="Disordered" evidence="5">
    <location>
        <begin position="47"/>
        <end position="83"/>
    </location>
</feature>
<feature type="chain" id="PRO_5030025549" evidence="6">
    <location>
        <begin position="24"/>
        <end position="429"/>
    </location>
</feature>
<dbReference type="GO" id="GO:0009279">
    <property type="term" value="C:cell outer membrane"/>
    <property type="evidence" value="ECO:0007669"/>
    <property type="project" value="UniProtKB-SubCell"/>
</dbReference>
<dbReference type="InterPro" id="IPR050330">
    <property type="entry name" value="Bact_OuterMem_StrucFunc"/>
</dbReference>
<protein>
    <submittedName>
        <fullName evidence="8">OmpA family protein</fullName>
    </submittedName>
</protein>
<feature type="compositionally biased region" description="Basic and acidic residues" evidence="5">
    <location>
        <begin position="47"/>
        <end position="70"/>
    </location>
</feature>